<reference evidence="2" key="1">
    <citation type="journal article" date="2017" name="Science">
        <title>Giant viruses with an expanded complement of translation system components.</title>
        <authorList>
            <person name="Schulz F."/>
            <person name="Yutin N."/>
            <person name="Ivanova N.N."/>
            <person name="Ortega D.R."/>
            <person name="Lee T.K."/>
            <person name="Vierheilig J."/>
            <person name="Daims H."/>
            <person name="Horn M."/>
            <person name="Wagner M."/>
            <person name="Jensen G.J."/>
            <person name="Kyrpides N.C."/>
            <person name="Koonin E.V."/>
            <person name="Woyke T."/>
        </authorList>
    </citation>
    <scope>NUCLEOTIDE SEQUENCE</scope>
    <source>
        <strain evidence="2">KNV1</strain>
    </source>
</reference>
<evidence type="ECO:0000256" key="1">
    <source>
        <dbReference type="SAM" id="Coils"/>
    </source>
</evidence>
<name>A0A1V0SLM3_9VIRU</name>
<proteinExistence type="predicted"/>
<gene>
    <name evidence="2" type="ORF">Klosneuvirus_11_6</name>
</gene>
<dbReference type="EMBL" id="KY684118">
    <property type="protein sequence ID" value="ARF12635.1"/>
    <property type="molecule type" value="Genomic_DNA"/>
</dbReference>
<sequence length="433" mass="50584">MTDIIKTDNKQKSSYKRRPTIKIDTDYSKKLQHEKLQHEKLQHEKLQHEKLNKKIKEMENKRKKKIYTKKCDHGRQKHQCRDCGGSNFCSHGRIKYTCRDCGNRTNCSHGKIKNNCIDCRGNNICCHGKQKSNCVQCEGSNICCHKKRKDKCVECGGSSICSHGRIRQQCRDCGGGSICSHGKQKHQCIECGGSSICSHGKHKYTCHECKGSNICCHNKQIQKCRECKGSSICNHGIVRNTCHTCDFPIHPENWCKVCNYINIQRSPHKPYCFRCYCMTYPDAKIKGKYKLKEHHLRDELQKHYKNTVMIFDKRIDNGCSLRRPDVRIELLTHTLIIECDENKHKGYSCENKRTMEIFQDLGNRPIVFIRFNPDSYKDENGNIINGCFKKTTTIDNSLIKKEWTIRINKLQERIDYYINNIPTKEVTIEQLFY</sequence>
<feature type="coiled-coil region" evidence="1">
    <location>
        <begin position="38"/>
        <end position="68"/>
    </location>
</feature>
<protein>
    <recommendedName>
        <fullName evidence="3">Endonuclease</fullName>
    </recommendedName>
</protein>
<keyword evidence="1" id="KW-0175">Coiled coil</keyword>
<evidence type="ECO:0008006" key="3">
    <source>
        <dbReference type="Google" id="ProtNLM"/>
    </source>
</evidence>
<accession>A0A1V0SLM3</accession>
<organism evidence="2">
    <name type="scientific">Klosneuvirus KNV1</name>
    <dbReference type="NCBI Taxonomy" id="1977640"/>
    <lineage>
        <taxon>Viruses</taxon>
        <taxon>Varidnaviria</taxon>
        <taxon>Bamfordvirae</taxon>
        <taxon>Nucleocytoviricota</taxon>
        <taxon>Megaviricetes</taxon>
        <taxon>Imitervirales</taxon>
        <taxon>Mimiviridae</taxon>
        <taxon>Klosneuvirinae</taxon>
        <taxon>Klosneuvirus</taxon>
    </lineage>
</organism>
<evidence type="ECO:0000313" key="2">
    <source>
        <dbReference type="EMBL" id="ARF12635.1"/>
    </source>
</evidence>